<dbReference type="PANTHER" id="PTHR11439:SF465">
    <property type="entry name" value="REVERSE TRANSCRIPTASE TY1_COPIA-TYPE DOMAIN-CONTAINING PROTEIN"/>
    <property type="match status" value="1"/>
</dbReference>
<organism evidence="2 3">
    <name type="scientific">Sesamum indicum</name>
    <name type="common">Oriental sesame</name>
    <name type="synonym">Sesamum orientale</name>
    <dbReference type="NCBI Taxonomy" id="4182"/>
    <lineage>
        <taxon>Eukaryota</taxon>
        <taxon>Viridiplantae</taxon>
        <taxon>Streptophyta</taxon>
        <taxon>Embryophyta</taxon>
        <taxon>Tracheophyta</taxon>
        <taxon>Spermatophyta</taxon>
        <taxon>Magnoliopsida</taxon>
        <taxon>eudicotyledons</taxon>
        <taxon>Gunneridae</taxon>
        <taxon>Pentapetalae</taxon>
        <taxon>asterids</taxon>
        <taxon>lamiids</taxon>
        <taxon>Lamiales</taxon>
        <taxon>Pedaliaceae</taxon>
        <taxon>Sesamum</taxon>
    </lineage>
</organism>
<proteinExistence type="predicted"/>
<keyword evidence="2" id="KW-1185">Reference proteome</keyword>
<dbReference type="AlphaFoldDB" id="A0A8M8V0R6"/>
<dbReference type="RefSeq" id="XP_020549864.1">
    <property type="nucleotide sequence ID" value="XM_020694205.1"/>
</dbReference>
<evidence type="ECO:0000259" key="1">
    <source>
        <dbReference type="Pfam" id="PF07727"/>
    </source>
</evidence>
<dbReference type="InterPro" id="IPR013103">
    <property type="entry name" value="RVT_2"/>
</dbReference>
<dbReference type="OrthoDB" id="1711174at2759"/>
<reference evidence="3" key="1">
    <citation type="submission" date="2025-08" db="UniProtKB">
        <authorList>
            <consortium name="RefSeq"/>
        </authorList>
    </citation>
    <scope>IDENTIFICATION</scope>
</reference>
<dbReference type="InterPro" id="IPR043502">
    <property type="entry name" value="DNA/RNA_pol_sf"/>
</dbReference>
<gene>
    <name evidence="3" type="primary">LOC110012096</name>
</gene>
<protein>
    <submittedName>
        <fullName evidence="3">Uncharacterized protein LOC110012096</fullName>
    </submittedName>
</protein>
<dbReference type="Proteomes" id="UP000504604">
    <property type="component" value="Linkage group LG6"/>
</dbReference>
<evidence type="ECO:0000313" key="2">
    <source>
        <dbReference type="Proteomes" id="UP000504604"/>
    </source>
</evidence>
<dbReference type="CDD" id="cd09272">
    <property type="entry name" value="RNase_HI_RT_Ty1"/>
    <property type="match status" value="1"/>
</dbReference>
<feature type="domain" description="Reverse transcriptase Ty1/copia-type" evidence="1">
    <location>
        <begin position="2"/>
        <end position="81"/>
    </location>
</feature>
<sequence length="275" mass="30996">MVLLVYVDDILITGPSLAAIREVKDFFHTLFMIKDIGDAHYFLGLEIARLSVGLYVLKTKYTMDITRDVGLCQAKSTPTPLPQGLRLHFASDDPLPNPDSYYRLVDRLVYLGFTRPDNSHSIQQLSQFLTNPCKSHWFAALHLNSLVLKAYCDAYCGTDPDSRLSLIGFCTFLGSALVSWKTKKQPTVSRSTVEAEHCSLAATVCKLRWLSYILTDLGVSTSLPIELFCDNKATLHILANPIFHERRKHIELDCYLVRDAYKEGFVAPSFIQSLL</sequence>
<accession>A0A8M8V0R6</accession>
<dbReference type="GeneID" id="110012096"/>
<dbReference type="Pfam" id="PF07727">
    <property type="entry name" value="RVT_2"/>
    <property type="match status" value="1"/>
</dbReference>
<name>A0A8M8V0R6_SESIN</name>
<evidence type="ECO:0000313" key="3">
    <source>
        <dbReference type="RefSeq" id="XP_020549864.1"/>
    </source>
</evidence>
<dbReference type="SUPFAM" id="SSF56672">
    <property type="entry name" value="DNA/RNA polymerases"/>
    <property type="match status" value="1"/>
</dbReference>
<dbReference type="KEGG" id="sind:110012096"/>
<dbReference type="PANTHER" id="PTHR11439">
    <property type="entry name" value="GAG-POL-RELATED RETROTRANSPOSON"/>
    <property type="match status" value="1"/>
</dbReference>